<evidence type="ECO:0000256" key="1">
    <source>
        <dbReference type="ARBA" id="ARBA00022801"/>
    </source>
</evidence>
<proteinExistence type="predicted"/>
<dbReference type="AlphaFoldDB" id="A0A8J7KHY2"/>
<dbReference type="Proteomes" id="UP000622552">
    <property type="component" value="Unassembled WGS sequence"/>
</dbReference>
<dbReference type="EMBL" id="JADOUF010000001">
    <property type="protein sequence ID" value="MBG6135664.1"/>
    <property type="molecule type" value="Genomic_DNA"/>
</dbReference>
<dbReference type="InterPro" id="IPR050300">
    <property type="entry name" value="GDXG_lipolytic_enzyme"/>
</dbReference>
<evidence type="ECO:0000313" key="4">
    <source>
        <dbReference type="Proteomes" id="UP000622552"/>
    </source>
</evidence>
<name>A0A8J7KHY2_9ACTN</name>
<keyword evidence="1" id="KW-0378">Hydrolase</keyword>
<dbReference type="Gene3D" id="3.40.50.1820">
    <property type="entry name" value="alpha/beta hydrolase"/>
    <property type="match status" value="1"/>
</dbReference>
<dbReference type="RefSeq" id="WP_197002745.1">
    <property type="nucleotide sequence ID" value="NZ_BONS01000002.1"/>
</dbReference>
<evidence type="ECO:0000313" key="3">
    <source>
        <dbReference type="EMBL" id="MBG6135664.1"/>
    </source>
</evidence>
<dbReference type="Pfam" id="PF07859">
    <property type="entry name" value="Abhydrolase_3"/>
    <property type="match status" value="1"/>
</dbReference>
<dbReference type="SUPFAM" id="SSF53474">
    <property type="entry name" value="alpha/beta-Hydrolases"/>
    <property type="match status" value="1"/>
</dbReference>
<organism evidence="3 4">
    <name type="scientific">Longispora fulva</name>
    <dbReference type="NCBI Taxonomy" id="619741"/>
    <lineage>
        <taxon>Bacteria</taxon>
        <taxon>Bacillati</taxon>
        <taxon>Actinomycetota</taxon>
        <taxon>Actinomycetes</taxon>
        <taxon>Micromonosporales</taxon>
        <taxon>Micromonosporaceae</taxon>
        <taxon>Longispora</taxon>
    </lineage>
</organism>
<feature type="domain" description="Alpha/beta hydrolase fold-3" evidence="2">
    <location>
        <begin position="85"/>
        <end position="276"/>
    </location>
</feature>
<dbReference type="InterPro" id="IPR013094">
    <property type="entry name" value="AB_hydrolase_3"/>
</dbReference>
<protein>
    <submittedName>
        <fullName evidence="3">Acetyl esterase/lipase</fullName>
    </submittedName>
</protein>
<evidence type="ECO:0000259" key="2">
    <source>
        <dbReference type="Pfam" id="PF07859"/>
    </source>
</evidence>
<gene>
    <name evidence="3" type="ORF">IW245_001858</name>
</gene>
<accession>A0A8J7KHY2</accession>
<dbReference type="PANTHER" id="PTHR48081">
    <property type="entry name" value="AB HYDROLASE SUPERFAMILY PROTEIN C4A8.06C"/>
    <property type="match status" value="1"/>
</dbReference>
<reference evidence="3" key="1">
    <citation type="submission" date="2020-11" db="EMBL/GenBank/DDBJ databases">
        <title>Sequencing the genomes of 1000 actinobacteria strains.</title>
        <authorList>
            <person name="Klenk H.-P."/>
        </authorList>
    </citation>
    <scope>NUCLEOTIDE SEQUENCE</scope>
    <source>
        <strain evidence="3">DSM 45356</strain>
    </source>
</reference>
<comment type="caution">
    <text evidence="3">The sequence shown here is derived from an EMBL/GenBank/DDBJ whole genome shotgun (WGS) entry which is preliminary data.</text>
</comment>
<dbReference type="PANTHER" id="PTHR48081:SF8">
    <property type="entry name" value="ALPHA_BETA HYDROLASE FOLD-3 DOMAIN-CONTAINING PROTEIN-RELATED"/>
    <property type="match status" value="1"/>
</dbReference>
<dbReference type="InterPro" id="IPR029058">
    <property type="entry name" value="AB_hydrolase_fold"/>
</dbReference>
<keyword evidence="4" id="KW-1185">Reference proteome</keyword>
<sequence>MHLGWRSLVPADVEEHAAACVAFYAARGERRGPSSFEEVREARARQVAGPPSGSVTVEQVDGACPVRIHVPRHGKPRGVYLDIPGGGFYLSAAAGGDARNLGLAESLGVAVVSVDYRLAPENPWPAAPEDCEAAARWLIDRAESRFGTTRLAIGGSSAGATLAMTTLLRLRDTGHADRFAGVALQFGTYDLSGQTAAGRRIADEYFLRAYLDHVVDRTVPDISPVFGDLRDLPPALLIVGAADILLEDNMVMAARLSAAGGEVDLRVYPESPHGFTHHPTGMAAAALRHRESWLAERFVAHAASR</sequence>
<dbReference type="GO" id="GO:0016787">
    <property type="term" value="F:hydrolase activity"/>
    <property type="evidence" value="ECO:0007669"/>
    <property type="project" value="UniProtKB-KW"/>
</dbReference>